<accession>A0AAP6H747</accession>
<evidence type="ECO:0000313" key="5">
    <source>
        <dbReference type="EMBL" id="MDY3512179.1"/>
    </source>
</evidence>
<feature type="domain" description="Zeta toxin" evidence="4">
    <location>
        <begin position="22"/>
        <end position="206"/>
    </location>
</feature>
<dbReference type="Pfam" id="PF06414">
    <property type="entry name" value="Zeta_toxin"/>
    <property type="match status" value="1"/>
</dbReference>
<comment type="caution">
    <text evidence="5">The sequence shown here is derived from an EMBL/GenBank/DDBJ whole genome shotgun (WGS) entry which is preliminary data.</text>
</comment>
<dbReference type="InterPro" id="IPR027417">
    <property type="entry name" value="P-loop_NTPase"/>
</dbReference>
<dbReference type="GO" id="GO:0016301">
    <property type="term" value="F:kinase activity"/>
    <property type="evidence" value="ECO:0007669"/>
    <property type="project" value="InterPro"/>
</dbReference>
<gene>
    <name evidence="5" type="ORF">PG303_02980</name>
</gene>
<evidence type="ECO:0000256" key="2">
    <source>
        <dbReference type="ARBA" id="ARBA00022840"/>
    </source>
</evidence>
<name>A0AAP6H747_RIEAN</name>
<evidence type="ECO:0000256" key="1">
    <source>
        <dbReference type="ARBA" id="ARBA00022741"/>
    </source>
</evidence>
<dbReference type="EMBL" id="JAQZHK010000002">
    <property type="protein sequence ID" value="MDY3512179.1"/>
    <property type="molecule type" value="Genomic_DNA"/>
</dbReference>
<dbReference type="AlphaFoldDB" id="A0AAP6H747"/>
<organism evidence="5 6">
    <name type="scientific">Riemerella anatipestifer</name>
    <name type="common">Moraxella anatipestifer</name>
    <dbReference type="NCBI Taxonomy" id="34085"/>
    <lineage>
        <taxon>Bacteria</taxon>
        <taxon>Pseudomonadati</taxon>
        <taxon>Bacteroidota</taxon>
        <taxon>Flavobacteriia</taxon>
        <taxon>Flavobacteriales</taxon>
        <taxon>Weeksellaceae</taxon>
        <taxon>Riemerella</taxon>
    </lineage>
</organism>
<keyword evidence="1" id="KW-0547">Nucleotide-binding</keyword>
<evidence type="ECO:0000313" key="6">
    <source>
        <dbReference type="Proteomes" id="UP001284033"/>
    </source>
</evidence>
<evidence type="ECO:0000256" key="3">
    <source>
        <dbReference type="SAM" id="Coils"/>
    </source>
</evidence>
<evidence type="ECO:0000259" key="4">
    <source>
        <dbReference type="Pfam" id="PF06414"/>
    </source>
</evidence>
<protein>
    <submittedName>
        <fullName evidence="5">Zeta toxin family protein</fullName>
    </submittedName>
</protein>
<sequence>MDLHRVKKIYQQEKENLLLDLKPQDKPLAFILGGQPASGKSNLANVVISQFPNANFLFVNGDIYREFHPQAKDLIKDPHTYSEKTQIFSNFFTEELIKEAIKNKYNIIVEGTMRNPQVPLNTAKMFKENGFYVEALAISAPASFTEIGLYTRYQEEINFQGVGRLADIKSHHSAVEGILNSLDALYDKKVVDKIQIYSYQGKSHIITFEQKNERWNYDVLPSEEVIYSREKQLKDKEMIESIIQRGDKALENMNAEIKNNLIDLLNELEEYLRNLEENQTRGFKR</sequence>
<keyword evidence="2" id="KW-0067">ATP-binding</keyword>
<proteinExistence type="predicted"/>
<dbReference type="InterPro" id="IPR010488">
    <property type="entry name" value="Zeta_toxin_domain"/>
</dbReference>
<feature type="coiled-coil region" evidence="3">
    <location>
        <begin position="247"/>
        <end position="281"/>
    </location>
</feature>
<dbReference type="Gene3D" id="3.40.50.300">
    <property type="entry name" value="P-loop containing nucleotide triphosphate hydrolases"/>
    <property type="match status" value="1"/>
</dbReference>
<dbReference type="SUPFAM" id="SSF52540">
    <property type="entry name" value="P-loop containing nucleoside triphosphate hydrolases"/>
    <property type="match status" value="1"/>
</dbReference>
<dbReference type="RefSeq" id="WP_253037403.1">
    <property type="nucleotide sequence ID" value="NZ_CP168322.1"/>
</dbReference>
<dbReference type="GO" id="GO:0005524">
    <property type="term" value="F:ATP binding"/>
    <property type="evidence" value="ECO:0007669"/>
    <property type="project" value="UniProtKB-KW"/>
</dbReference>
<dbReference type="Proteomes" id="UP001284033">
    <property type="component" value="Unassembled WGS sequence"/>
</dbReference>
<keyword evidence="3" id="KW-0175">Coiled coil</keyword>
<reference evidence="5" key="1">
    <citation type="submission" date="2023-01" db="EMBL/GenBank/DDBJ databases">
        <title>Genome-based studies on antimicrobial resistance profiles of Riemerella anatipestifer in China, 1994 to 2021.</title>
        <authorList>
            <person name="Yang Z."/>
            <person name="Zhu D."/>
        </authorList>
    </citation>
    <scope>NUCLEOTIDE SEQUENCE</scope>
    <source>
        <strain evidence="5">RCAD1218</strain>
    </source>
</reference>